<evidence type="ECO:0000313" key="2">
    <source>
        <dbReference type="EMBL" id="KAK3052324.1"/>
    </source>
</evidence>
<feature type="domain" description="Heterokaryon incompatibility" evidence="1">
    <location>
        <begin position="101"/>
        <end position="215"/>
    </location>
</feature>
<dbReference type="AlphaFoldDB" id="A0AAJ0G7P6"/>
<reference evidence="2" key="1">
    <citation type="submission" date="2023-04" db="EMBL/GenBank/DDBJ databases">
        <title>Black Yeasts Isolated from many extreme environments.</title>
        <authorList>
            <person name="Coleine C."/>
            <person name="Stajich J.E."/>
            <person name="Selbmann L."/>
        </authorList>
    </citation>
    <scope>NUCLEOTIDE SEQUENCE</scope>
    <source>
        <strain evidence="2">CCFEE 5312</strain>
    </source>
</reference>
<dbReference type="PANTHER" id="PTHR24148:SF64">
    <property type="entry name" value="HETEROKARYON INCOMPATIBILITY DOMAIN-CONTAINING PROTEIN"/>
    <property type="match status" value="1"/>
</dbReference>
<accession>A0AAJ0G7P6</accession>
<dbReference type="InterPro" id="IPR052895">
    <property type="entry name" value="HetReg/Transcr_Mod"/>
</dbReference>
<protein>
    <recommendedName>
        <fullName evidence="1">Heterokaryon incompatibility domain-containing protein</fullName>
    </recommendedName>
</protein>
<comment type="caution">
    <text evidence="2">The sequence shown here is derived from an EMBL/GenBank/DDBJ whole genome shotgun (WGS) entry which is preliminary data.</text>
</comment>
<organism evidence="2 3">
    <name type="scientific">Extremus antarcticus</name>
    <dbReference type="NCBI Taxonomy" id="702011"/>
    <lineage>
        <taxon>Eukaryota</taxon>
        <taxon>Fungi</taxon>
        <taxon>Dikarya</taxon>
        <taxon>Ascomycota</taxon>
        <taxon>Pezizomycotina</taxon>
        <taxon>Dothideomycetes</taxon>
        <taxon>Dothideomycetidae</taxon>
        <taxon>Mycosphaerellales</taxon>
        <taxon>Extremaceae</taxon>
        <taxon>Extremus</taxon>
    </lineage>
</organism>
<dbReference type="PANTHER" id="PTHR24148">
    <property type="entry name" value="ANKYRIN REPEAT DOMAIN-CONTAINING PROTEIN 39 HOMOLOG-RELATED"/>
    <property type="match status" value="1"/>
</dbReference>
<dbReference type="Proteomes" id="UP001271007">
    <property type="component" value="Unassembled WGS sequence"/>
</dbReference>
<evidence type="ECO:0000259" key="1">
    <source>
        <dbReference type="Pfam" id="PF06985"/>
    </source>
</evidence>
<sequence length="564" mass="63315">MATLTAAVCGKAQSFSAEKLHSVFSEAAGFPYFWSPDLDFTTKTITPTGRYSQYYPLRSNEMRLLEVSPARFPDSPLRGKFVVSHIDESHKRKIGDNLSKFLRAISQYRRYYKHYVWADATCINQSNLEERNEQVKCMQLIFRNASEVVVGLGHPPSQKEQRLLHALKRMRQEDANGYGGGAINHSREPRRDIQHVSAILEFLQRDWFSRLWTRVEFINARAITYVFEDGMAVAGQDIELLFSDALAAHSAQATDTLNSSLAFTRASCMWGLAQLKRSGQPLPAHQLLYATRFYACVDSRDRLFALYSVDSAELAPSNIVDYTASVASVVNKFNHFIGSRHGVLGLLAEAVDNDDDDARSSASSEDSMAMWSVPFYDSPSPRTRDTSTWASVAAHPIPETFIPLVFKDLHTIDESDFVAGGDHERKVALHPGSLLEMRGKSLAYIGQASESMSRGDIEPEIVQRYGMGRKLMRRVDDEVVLGPGRAQEGDQIFVFAGFRVPYVLRKQPSGLYTYVGEANVFNLWTFCSTDQLTPSFFRYVPGCMYGESLASEEDMAQLGPIYIL</sequence>
<gene>
    <name evidence="2" type="ORF">LTR09_006534</name>
</gene>
<dbReference type="EMBL" id="JAWDJX010000021">
    <property type="protein sequence ID" value="KAK3052324.1"/>
    <property type="molecule type" value="Genomic_DNA"/>
</dbReference>
<proteinExistence type="predicted"/>
<dbReference type="InterPro" id="IPR010730">
    <property type="entry name" value="HET"/>
</dbReference>
<name>A0AAJ0G7P6_9PEZI</name>
<dbReference type="Pfam" id="PF06985">
    <property type="entry name" value="HET"/>
    <property type="match status" value="1"/>
</dbReference>
<keyword evidence="3" id="KW-1185">Reference proteome</keyword>
<evidence type="ECO:0000313" key="3">
    <source>
        <dbReference type="Proteomes" id="UP001271007"/>
    </source>
</evidence>